<dbReference type="Proteomes" id="UP000284531">
    <property type="component" value="Unassembled WGS sequence"/>
</dbReference>
<accession>A0A419X9V9</accession>
<dbReference type="SUPFAM" id="SSF55785">
    <property type="entry name" value="PYP-like sensor domain (PAS domain)"/>
    <property type="match status" value="1"/>
</dbReference>
<reference evidence="2 3" key="1">
    <citation type="submission" date="2018-09" db="EMBL/GenBank/DDBJ databases">
        <title>Genomic Encyclopedia of Archaeal and Bacterial Type Strains, Phase II (KMG-II): from individual species to whole genera.</title>
        <authorList>
            <person name="Goeker M."/>
        </authorList>
    </citation>
    <scope>NUCLEOTIDE SEQUENCE [LARGE SCALE GENOMIC DNA]</scope>
    <source>
        <strain evidence="2 3">DSM 21950</strain>
    </source>
</reference>
<dbReference type="GO" id="GO:0005886">
    <property type="term" value="C:plasma membrane"/>
    <property type="evidence" value="ECO:0007669"/>
    <property type="project" value="TreeGrafter"/>
</dbReference>
<dbReference type="Pfam" id="PF13596">
    <property type="entry name" value="PAS_10"/>
    <property type="match status" value="1"/>
</dbReference>
<dbReference type="Gene3D" id="1.20.120.520">
    <property type="entry name" value="nmb1532 protein domain like"/>
    <property type="match status" value="1"/>
</dbReference>
<feature type="domain" description="Hemerythrin-like" evidence="1">
    <location>
        <begin position="93"/>
        <end position="224"/>
    </location>
</feature>
<comment type="caution">
    <text evidence="2">The sequence shown here is derived from an EMBL/GenBank/DDBJ whole genome shotgun (WGS) entry which is preliminary data.</text>
</comment>
<dbReference type="PANTHER" id="PTHR39966">
    <property type="entry name" value="BLL2471 PROTEIN-RELATED"/>
    <property type="match status" value="1"/>
</dbReference>
<proteinExistence type="predicted"/>
<gene>
    <name evidence="2" type="ORF">BXY64_1569</name>
</gene>
<evidence type="ECO:0000259" key="1">
    <source>
        <dbReference type="Pfam" id="PF01814"/>
    </source>
</evidence>
<dbReference type="Gene3D" id="3.30.450.20">
    <property type="entry name" value="PAS domain"/>
    <property type="match status" value="1"/>
</dbReference>
<dbReference type="EMBL" id="RAPQ01000008">
    <property type="protein sequence ID" value="RKE04543.1"/>
    <property type="molecule type" value="Genomic_DNA"/>
</dbReference>
<dbReference type="RefSeq" id="WP_120239309.1">
    <property type="nucleotide sequence ID" value="NZ_RAPQ01000008.1"/>
</dbReference>
<name>A0A419X9V9_9BACT</name>
<dbReference type="PANTHER" id="PTHR39966:SF3">
    <property type="entry name" value="DUF438 DOMAIN-CONTAINING PROTEIN"/>
    <property type="match status" value="1"/>
</dbReference>
<dbReference type="InterPro" id="IPR012312">
    <property type="entry name" value="Hemerythrin-like"/>
</dbReference>
<sequence>MSEFINNNAARIDSLFQFCLDLIKGKNGKELIEAHQEAIDHLCPNDIIQVVHKLVEEDLAMDDLKIGINKSLNVFHNAIISHEKPEVDSNHFLGILMQENRELEKRLGEIKPLVKSFNKAETEDDLKKDLREIHSRIEGFAEFEKHYSRKENIFFPYFENQYPEYKCLGVMWSIHDDIRRLRKELLQALATEQSDLKLINKLIGDLFFLKYTIIFREEYLLFPVALNAVSSDLWDEMNQQSLEVGFSFIDPPVFTSDRKSKKSKSFSFEGKELDAKQLGNTILNFDTGLMTLDQAMMLLNHLPVDITMIDENDRVRFFSNPKDRFFTRSKAIIGRTVQNCHPPESVHIVDELLKAFKSGAKDSEPFWIQMQGRFILIQYFALRDDEGNYKGCIEVSQDLTDLKNLEGEKRLME</sequence>
<dbReference type="InterPro" id="IPR035965">
    <property type="entry name" value="PAS-like_dom_sf"/>
</dbReference>
<dbReference type="AlphaFoldDB" id="A0A419X9V9"/>
<keyword evidence="3" id="KW-1185">Reference proteome</keyword>
<dbReference type="OrthoDB" id="9769774at2"/>
<evidence type="ECO:0000313" key="2">
    <source>
        <dbReference type="EMBL" id="RKE04543.1"/>
    </source>
</evidence>
<dbReference type="Pfam" id="PF01814">
    <property type="entry name" value="Hemerythrin"/>
    <property type="match status" value="1"/>
</dbReference>
<protein>
    <recommendedName>
        <fullName evidence="1">Hemerythrin-like domain-containing protein</fullName>
    </recommendedName>
</protein>
<organism evidence="2 3">
    <name type="scientific">Marinifilum flexuosum</name>
    <dbReference type="NCBI Taxonomy" id="1117708"/>
    <lineage>
        <taxon>Bacteria</taxon>
        <taxon>Pseudomonadati</taxon>
        <taxon>Bacteroidota</taxon>
        <taxon>Bacteroidia</taxon>
        <taxon>Marinilabiliales</taxon>
        <taxon>Marinifilaceae</taxon>
    </lineage>
</organism>
<evidence type="ECO:0000313" key="3">
    <source>
        <dbReference type="Proteomes" id="UP000284531"/>
    </source>
</evidence>